<protein>
    <submittedName>
        <fullName evidence="1">Uncharacterized protein</fullName>
    </submittedName>
</protein>
<organism evidence="1 2">
    <name type="scientific">Exocentrus adspersus</name>
    <dbReference type="NCBI Taxonomy" id="1586481"/>
    <lineage>
        <taxon>Eukaryota</taxon>
        <taxon>Metazoa</taxon>
        <taxon>Ecdysozoa</taxon>
        <taxon>Arthropoda</taxon>
        <taxon>Hexapoda</taxon>
        <taxon>Insecta</taxon>
        <taxon>Pterygota</taxon>
        <taxon>Neoptera</taxon>
        <taxon>Endopterygota</taxon>
        <taxon>Coleoptera</taxon>
        <taxon>Polyphaga</taxon>
        <taxon>Cucujiformia</taxon>
        <taxon>Chrysomeloidea</taxon>
        <taxon>Cerambycidae</taxon>
        <taxon>Lamiinae</taxon>
        <taxon>Acanthocinini</taxon>
        <taxon>Exocentrus</taxon>
    </lineage>
</organism>
<reference evidence="1 2" key="1">
    <citation type="journal article" date="2023" name="Insect Mol. Biol.">
        <title>Genome sequencing provides insights into the evolution of gene families encoding plant cell wall-degrading enzymes in longhorned beetles.</title>
        <authorList>
            <person name="Shin N.R."/>
            <person name="Okamura Y."/>
            <person name="Kirsch R."/>
            <person name="Pauchet Y."/>
        </authorList>
    </citation>
    <scope>NUCLEOTIDE SEQUENCE [LARGE SCALE GENOMIC DNA]</scope>
    <source>
        <strain evidence="1">EAD_L_NR</strain>
    </source>
</reference>
<accession>A0AAV8VQ73</accession>
<sequence>MVFIFFYWAPIVKNTCTIEQQSHNKIIQYSRTMSGLMKHYLVDISHHVSNVSDLRTLCAPRSPISSDAKEPVAKLYYKTLFFLIVVQCLAPSLNQPGPEKSATRTS</sequence>
<dbReference type="Proteomes" id="UP001159042">
    <property type="component" value="Unassembled WGS sequence"/>
</dbReference>
<name>A0AAV8VQ73_9CUCU</name>
<evidence type="ECO:0000313" key="1">
    <source>
        <dbReference type="EMBL" id="KAJ8916309.1"/>
    </source>
</evidence>
<dbReference type="AlphaFoldDB" id="A0AAV8VQ73"/>
<evidence type="ECO:0000313" key="2">
    <source>
        <dbReference type="Proteomes" id="UP001159042"/>
    </source>
</evidence>
<gene>
    <name evidence="1" type="ORF">NQ315_005004</name>
</gene>
<comment type="caution">
    <text evidence="1">The sequence shown here is derived from an EMBL/GenBank/DDBJ whole genome shotgun (WGS) entry which is preliminary data.</text>
</comment>
<dbReference type="EMBL" id="JANEYG010000043">
    <property type="protein sequence ID" value="KAJ8916309.1"/>
    <property type="molecule type" value="Genomic_DNA"/>
</dbReference>
<keyword evidence="2" id="KW-1185">Reference proteome</keyword>
<proteinExistence type="predicted"/>